<dbReference type="RefSeq" id="WP_341428301.1">
    <property type="nucleotide sequence ID" value="NZ_JBBUTG010000022.1"/>
</dbReference>
<reference evidence="3 4" key="1">
    <citation type="submission" date="2024-04" db="EMBL/GenBank/DDBJ databases">
        <title>Novel species of the genus Ideonella isolated from streams.</title>
        <authorList>
            <person name="Lu H."/>
        </authorList>
    </citation>
    <scope>NUCLEOTIDE SEQUENCE [LARGE SCALE GENOMIC DNA]</scope>
    <source>
        <strain evidence="3 4">DXS29W</strain>
    </source>
</reference>
<organism evidence="3 4">
    <name type="scientific">Ideonella lacteola</name>
    <dbReference type="NCBI Taxonomy" id="2984193"/>
    <lineage>
        <taxon>Bacteria</taxon>
        <taxon>Pseudomonadati</taxon>
        <taxon>Pseudomonadota</taxon>
        <taxon>Betaproteobacteria</taxon>
        <taxon>Burkholderiales</taxon>
        <taxon>Sphaerotilaceae</taxon>
        <taxon>Ideonella</taxon>
    </lineage>
</organism>
<proteinExistence type="predicted"/>
<accession>A0ABU9BZ83</accession>
<dbReference type="InterPro" id="IPR006624">
    <property type="entry name" value="Beta-propeller_rpt_TECPR"/>
</dbReference>
<keyword evidence="4" id="KW-1185">Reference proteome</keyword>
<feature type="region of interest" description="Disordered" evidence="1">
    <location>
        <begin position="307"/>
        <end position="331"/>
    </location>
</feature>
<feature type="chain" id="PRO_5045569879" evidence="2">
    <location>
        <begin position="28"/>
        <end position="331"/>
    </location>
</feature>
<evidence type="ECO:0000313" key="3">
    <source>
        <dbReference type="EMBL" id="MEK8033875.1"/>
    </source>
</evidence>
<evidence type="ECO:0000313" key="4">
    <source>
        <dbReference type="Proteomes" id="UP001371218"/>
    </source>
</evidence>
<feature type="compositionally biased region" description="Basic and acidic residues" evidence="1">
    <location>
        <begin position="322"/>
        <end position="331"/>
    </location>
</feature>
<gene>
    <name evidence="3" type="ORF">AACH06_23875</name>
</gene>
<evidence type="ECO:0000256" key="2">
    <source>
        <dbReference type="SAM" id="SignalP"/>
    </source>
</evidence>
<keyword evidence="2" id="KW-0732">Signal</keyword>
<sequence>MKLAAVPSISRAAVAVAMLLSTGIAPAQSTGHSLSARSAAPVSPAGELGVAGAWERLPGCARNIAAGTADQVIVTGCEPRASAVRDLFRYEAAGSSPGRFVPMGGQASAVAIGGPDSQGVWAIGPQGQVFASTGGVFDKPTAAGTVSWVRVDFSATSIAAGPDSVWIVTTRPHVSPYGNVAAYGRLQCDVVGRGATPCRVTGWSELPIAAAQVALGDEPWIVDTQGTIQRLSAGRWQTVPGCARAIAARGAHVWILSCGASTQPGGQEVLQWTRQGWAPTGGYGQALAVDSRGDPWVVDAQGGIWHQRRQRHPQPFSTVLSDQHRSSKERP</sequence>
<feature type="signal peptide" evidence="2">
    <location>
        <begin position="1"/>
        <end position="27"/>
    </location>
</feature>
<evidence type="ECO:0000256" key="1">
    <source>
        <dbReference type="SAM" id="MobiDB-lite"/>
    </source>
</evidence>
<dbReference type="SMART" id="SM00706">
    <property type="entry name" value="TECPR"/>
    <property type="match status" value="3"/>
</dbReference>
<comment type="caution">
    <text evidence="3">The sequence shown here is derived from an EMBL/GenBank/DDBJ whole genome shotgun (WGS) entry which is preliminary data.</text>
</comment>
<protein>
    <submittedName>
        <fullName evidence="3">Uncharacterized protein</fullName>
    </submittedName>
</protein>
<dbReference type="EMBL" id="JBBUTG010000022">
    <property type="protein sequence ID" value="MEK8033875.1"/>
    <property type="molecule type" value="Genomic_DNA"/>
</dbReference>
<name>A0ABU9BZ83_9BURK</name>
<dbReference type="Proteomes" id="UP001371218">
    <property type="component" value="Unassembled WGS sequence"/>
</dbReference>